<protein>
    <submittedName>
        <fullName evidence="2">Glycosyltransferase family 1 protein</fullName>
    </submittedName>
</protein>
<dbReference type="Proteomes" id="UP000037029">
    <property type="component" value="Chromosome"/>
</dbReference>
<dbReference type="Pfam" id="PF13692">
    <property type="entry name" value="Glyco_trans_1_4"/>
    <property type="match status" value="1"/>
</dbReference>
<evidence type="ECO:0000313" key="3">
    <source>
        <dbReference type="Proteomes" id="UP000037029"/>
    </source>
</evidence>
<dbReference type="GO" id="GO:0016757">
    <property type="term" value="F:glycosyltransferase activity"/>
    <property type="evidence" value="ECO:0007669"/>
    <property type="project" value="TreeGrafter"/>
</dbReference>
<feature type="domain" description="Glycosyltransferase subfamily 4-like N-terminal" evidence="1">
    <location>
        <begin position="19"/>
        <end position="167"/>
    </location>
</feature>
<dbReference type="PANTHER" id="PTHR12526:SF638">
    <property type="entry name" value="SPORE COAT PROTEIN SA"/>
    <property type="match status" value="1"/>
</dbReference>
<evidence type="ECO:0000259" key="1">
    <source>
        <dbReference type="Pfam" id="PF13579"/>
    </source>
</evidence>
<dbReference type="SUPFAM" id="SSF53756">
    <property type="entry name" value="UDP-Glycosyltransferase/glycogen phosphorylase"/>
    <property type="match status" value="1"/>
</dbReference>
<dbReference type="AlphaFoldDB" id="A0A0J9D469"/>
<dbReference type="PANTHER" id="PTHR12526">
    <property type="entry name" value="GLYCOSYLTRANSFERASE"/>
    <property type="match status" value="1"/>
</dbReference>
<dbReference type="Pfam" id="PF13579">
    <property type="entry name" value="Glyco_trans_4_4"/>
    <property type="match status" value="1"/>
</dbReference>
<accession>A0A0J9D469</accession>
<dbReference type="Gene3D" id="3.40.50.2000">
    <property type="entry name" value="Glycogen Phosphorylase B"/>
    <property type="match status" value="2"/>
</dbReference>
<reference evidence="2 3" key="1">
    <citation type="submission" date="2017-04" db="EMBL/GenBank/DDBJ databases">
        <title>Characterization, genome and methylation analysis of a phthalic acid esters degrading strain Sphingobium yanoikuyae SHJ.</title>
        <authorList>
            <person name="Feng L."/>
        </authorList>
    </citation>
    <scope>NUCLEOTIDE SEQUENCE [LARGE SCALE GENOMIC DNA]</scope>
    <source>
        <strain evidence="2 3">SHJ</strain>
    </source>
</reference>
<proteinExistence type="predicted"/>
<dbReference type="EMBL" id="CP020925">
    <property type="protein sequence ID" value="ATP20552.1"/>
    <property type="molecule type" value="Genomic_DNA"/>
</dbReference>
<keyword evidence="2" id="KW-0808">Transferase</keyword>
<name>A0A0J9D469_SPHYA</name>
<evidence type="ECO:0000313" key="2">
    <source>
        <dbReference type="EMBL" id="ATP20552.1"/>
    </source>
</evidence>
<dbReference type="InterPro" id="IPR028098">
    <property type="entry name" value="Glyco_trans_4-like_N"/>
</dbReference>
<gene>
    <name evidence="2" type="ORF">BV87_20675</name>
</gene>
<organism evidence="2 3">
    <name type="scientific">Sphingobium yanoikuyae</name>
    <name type="common">Sphingomonas yanoikuyae</name>
    <dbReference type="NCBI Taxonomy" id="13690"/>
    <lineage>
        <taxon>Bacteria</taxon>
        <taxon>Pseudomonadati</taxon>
        <taxon>Pseudomonadota</taxon>
        <taxon>Alphaproteobacteria</taxon>
        <taxon>Sphingomonadales</taxon>
        <taxon>Sphingomonadaceae</taxon>
        <taxon>Sphingobium</taxon>
    </lineage>
</organism>
<dbReference type="RefSeq" id="WP_048937500.1">
    <property type="nucleotide sequence ID" value="NZ_CP020925.1"/>
</dbReference>
<dbReference type="CDD" id="cd03808">
    <property type="entry name" value="GT4_CapM-like"/>
    <property type="match status" value="1"/>
</dbReference>
<sequence>MKIVVVSSLAFSLINFRGRLLASMVANGHEVIACAPDRDAAVEARLAALGVRFRHMPMARTGMNPFRDVQTFSWLLVMLWRERPDIVLAYTQKPIIYGGLATRCVGRTRFYAMVSGLGHVFSDDMSGRLRHVRRLVSFLYRRALAHAQAVFVFNRDDRHEMLAHGIIDEGAQVIQVPGSGVDLDHYACQPLPEVELSFLMIARLLRNKGLDDYAEAARLVRAERPDIRFRLLGPFDSNPAAISRETIAQWNRDGLLEYCGETQDVRPHLAQASVFVLPSWYREGLPRTLLEAMATGRGVITTDMPGCREPVVEGENGFLVPPRNHQALANAMLRIAADPGLVVAMGAAARRTVEEHFSVEKVNAMLLDTMGLVAHPTGVPVQPDRSAAPVRAFATGGG</sequence>